<evidence type="ECO:0000256" key="1">
    <source>
        <dbReference type="ARBA" id="ARBA00006521"/>
    </source>
</evidence>
<evidence type="ECO:0000256" key="9">
    <source>
        <dbReference type="ARBA" id="ARBA00023204"/>
    </source>
</evidence>
<dbReference type="SMART" id="SM00986">
    <property type="entry name" value="UDG"/>
    <property type="match status" value="1"/>
</dbReference>
<proteinExistence type="inferred from homology"/>
<accession>A0A1I3XBB3</accession>
<dbReference type="InterPro" id="IPR051536">
    <property type="entry name" value="UDG_Type-4/5"/>
</dbReference>
<protein>
    <recommendedName>
        <fullName evidence="2">Type-4 uracil-DNA glycosylase</fullName>
    </recommendedName>
</protein>
<evidence type="ECO:0000313" key="11">
    <source>
        <dbReference type="EMBL" id="SFK16840.1"/>
    </source>
</evidence>
<keyword evidence="3" id="KW-0004">4Fe-4S</keyword>
<name>A0A1I3XBB3_9PROT</name>
<keyword evidence="9" id="KW-0234">DNA repair</keyword>
<dbReference type="Gene3D" id="3.40.470.10">
    <property type="entry name" value="Uracil-DNA glycosylase-like domain"/>
    <property type="match status" value="1"/>
</dbReference>
<keyword evidence="6" id="KW-0378">Hydrolase</keyword>
<dbReference type="NCBIfam" id="TIGR03915">
    <property type="entry name" value="SAM_7_link_chp"/>
    <property type="match status" value="1"/>
</dbReference>
<dbReference type="OrthoDB" id="5290748at2"/>
<evidence type="ECO:0000259" key="10">
    <source>
        <dbReference type="SMART" id="SM00986"/>
    </source>
</evidence>
<gene>
    <name evidence="11" type="ORF">SAMN02745775_101149</name>
</gene>
<dbReference type="GO" id="GO:0006281">
    <property type="term" value="P:DNA repair"/>
    <property type="evidence" value="ECO:0007669"/>
    <property type="project" value="UniProtKB-KW"/>
</dbReference>
<dbReference type="InterPro" id="IPR036895">
    <property type="entry name" value="Uracil-DNA_glycosylase-like_sf"/>
</dbReference>
<dbReference type="Pfam" id="PF03167">
    <property type="entry name" value="UDG"/>
    <property type="match status" value="1"/>
</dbReference>
<evidence type="ECO:0000256" key="5">
    <source>
        <dbReference type="ARBA" id="ARBA00022763"/>
    </source>
</evidence>
<dbReference type="NCBIfam" id="TIGR03914">
    <property type="entry name" value="UDG_fam_dom"/>
    <property type="match status" value="1"/>
</dbReference>
<dbReference type="InterPro" id="IPR005122">
    <property type="entry name" value="Uracil-DNA_glycosylase-like"/>
</dbReference>
<dbReference type="InterPro" id="IPR005273">
    <property type="entry name" value="Ura-DNA_glyco_family4"/>
</dbReference>
<dbReference type="GO" id="GO:0046872">
    <property type="term" value="F:metal ion binding"/>
    <property type="evidence" value="ECO:0007669"/>
    <property type="project" value="UniProtKB-KW"/>
</dbReference>
<keyword evidence="4" id="KW-0479">Metal-binding</keyword>
<evidence type="ECO:0000256" key="4">
    <source>
        <dbReference type="ARBA" id="ARBA00022723"/>
    </source>
</evidence>
<dbReference type="PANTHER" id="PTHR33693">
    <property type="entry name" value="TYPE-5 URACIL-DNA GLYCOSYLASE"/>
    <property type="match status" value="1"/>
</dbReference>
<evidence type="ECO:0000256" key="3">
    <source>
        <dbReference type="ARBA" id="ARBA00022485"/>
    </source>
</evidence>
<dbReference type="Pfam" id="PF13566">
    <property type="entry name" value="DUF4130"/>
    <property type="match status" value="1"/>
</dbReference>
<keyword evidence="7" id="KW-0408">Iron</keyword>
<dbReference type="CDD" id="cd10030">
    <property type="entry name" value="UDG-F4_TTUDGA_SPO1dp_like"/>
    <property type="match status" value="1"/>
</dbReference>
<feature type="domain" description="Uracil-DNA glycosylase-like" evidence="10">
    <location>
        <begin position="331"/>
        <end position="491"/>
    </location>
</feature>
<dbReference type="GO" id="GO:0051539">
    <property type="term" value="F:4 iron, 4 sulfur cluster binding"/>
    <property type="evidence" value="ECO:0007669"/>
    <property type="project" value="UniProtKB-KW"/>
</dbReference>
<evidence type="ECO:0000256" key="2">
    <source>
        <dbReference type="ARBA" id="ARBA00019403"/>
    </source>
</evidence>
<reference evidence="11 12" key="1">
    <citation type="submission" date="2016-10" db="EMBL/GenBank/DDBJ databases">
        <authorList>
            <person name="de Groot N.N."/>
        </authorList>
    </citation>
    <scope>NUCLEOTIDE SEQUENCE [LARGE SCALE GENOMIC DNA]</scope>
    <source>
        <strain evidence="11 12">DSM 19981</strain>
    </source>
</reference>
<dbReference type="SUPFAM" id="SSF52141">
    <property type="entry name" value="Uracil-DNA glycosylase-like"/>
    <property type="match status" value="1"/>
</dbReference>
<dbReference type="PANTHER" id="PTHR33693:SF9">
    <property type="entry name" value="TYPE-4 URACIL-DNA GLYCOSYLASE"/>
    <property type="match status" value="1"/>
</dbReference>
<evidence type="ECO:0000256" key="8">
    <source>
        <dbReference type="ARBA" id="ARBA00023014"/>
    </source>
</evidence>
<evidence type="ECO:0000256" key="6">
    <source>
        <dbReference type="ARBA" id="ARBA00022801"/>
    </source>
</evidence>
<dbReference type="InterPro" id="IPR023875">
    <property type="entry name" value="DNA_repair_put"/>
</dbReference>
<dbReference type="AlphaFoldDB" id="A0A1I3XBB3"/>
<evidence type="ECO:0000313" key="12">
    <source>
        <dbReference type="Proteomes" id="UP000199473"/>
    </source>
</evidence>
<evidence type="ECO:0000256" key="7">
    <source>
        <dbReference type="ARBA" id="ARBA00023004"/>
    </source>
</evidence>
<dbReference type="Proteomes" id="UP000199473">
    <property type="component" value="Unassembled WGS sequence"/>
</dbReference>
<comment type="similarity">
    <text evidence="1">Belongs to the uracil-DNA glycosylase (UDG) superfamily. Type 4 (UDGa) family.</text>
</comment>
<dbReference type="EMBL" id="FOSQ01000001">
    <property type="protein sequence ID" value="SFK16840.1"/>
    <property type="molecule type" value="Genomic_DNA"/>
</dbReference>
<keyword evidence="5" id="KW-0227">DNA damage</keyword>
<dbReference type="STRING" id="1123062.SAMN02745775_101149"/>
<keyword evidence="8" id="KW-0411">Iron-sulfur</keyword>
<dbReference type="RefSeq" id="WP_092954026.1">
    <property type="nucleotide sequence ID" value="NZ_FOSQ01000001.1"/>
</dbReference>
<keyword evidence="12" id="KW-1185">Reference proteome</keyword>
<sequence>MAVAAILAGPADFAGWRQAARGLVAAGLAPAQVEWRVAGDAPGLFGDAPPPAAPEHPGRFTVPRAFMSLAEVAIRHSDPERFALLYGLLWRLQNGEAALMQVATDPAVARAEAMAKAVRRDAHKMHAFLRFRQVETEAGTRHVAWFEPEHHIEEAEADFFVRRFASLRWTIVTPRRTVGWDGESLSLGPGGNRADVPPDDAVEPLWRAYYGAIFNPARVKPNAMRAEMPRKYWRNMPETFEIPRLLAEAPQRVREMVARGGAAPNPQPQRAIHVPPQAPMGQPIAAPRVEGAMDLLDTARDPSLALADLRQELLGRGDWPDWASRATQPVLGEGPVGAPLLFVGEQPGDEEDIQGRPFVGPAGRLFNRAMDAAGLPRDAAYVTNAVKHFKFTPTGKRRLHQSPDAGDITYYRPFLLREIGLVAPKLVVALGATALQALTGKKLPVMKSRGTVITGLDGHQIFATVHPSYLLRIPDEEGQAREFARFVEDLKAAGQQVA</sequence>
<dbReference type="InterPro" id="IPR025404">
    <property type="entry name" value="DUF4130"/>
</dbReference>
<dbReference type="SMART" id="SM00987">
    <property type="entry name" value="UreE_C"/>
    <property type="match status" value="1"/>
</dbReference>
<dbReference type="GO" id="GO:0097506">
    <property type="term" value="F:deaminated base DNA N-glycosylase activity"/>
    <property type="evidence" value="ECO:0007669"/>
    <property type="project" value="UniProtKB-ARBA"/>
</dbReference>
<organism evidence="11 12">
    <name type="scientific">Falsiroseomonas stagni DSM 19981</name>
    <dbReference type="NCBI Taxonomy" id="1123062"/>
    <lineage>
        <taxon>Bacteria</taxon>
        <taxon>Pseudomonadati</taxon>
        <taxon>Pseudomonadota</taxon>
        <taxon>Alphaproteobacteria</taxon>
        <taxon>Acetobacterales</taxon>
        <taxon>Roseomonadaceae</taxon>
        <taxon>Falsiroseomonas</taxon>
    </lineage>
</organism>